<dbReference type="Pfam" id="PF22596">
    <property type="entry name" value="Scabin-like"/>
    <property type="match status" value="1"/>
</dbReference>
<gene>
    <name evidence="3" type="primary">LOC110802131</name>
</gene>
<dbReference type="SUPFAM" id="SSF56399">
    <property type="entry name" value="ADP-ribosylation"/>
    <property type="match status" value="1"/>
</dbReference>
<organism evidence="2 3">
    <name type="scientific">Spinacia oleracea</name>
    <name type="common">Spinach</name>
    <dbReference type="NCBI Taxonomy" id="3562"/>
    <lineage>
        <taxon>Eukaryota</taxon>
        <taxon>Viridiplantae</taxon>
        <taxon>Streptophyta</taxon>
        <taxon>Embryophyta</taxon>
        <taxon>Tracheophyta</taxon>
        <taxon>Spermatophyta</taxon>
        <taxon>Magnoliopsida</taxon>
        <taxon>eudicotyledons</taxon>
        <taxon>Gunneridae</taxon>
        <taxon>Pentapetalae</taxon>
        <taxon>Caryophyllales</taxon>
        <taxon>Chenopodiaceae</taxon>
        <taxon>Chenopodioideae</taxon>
        <taxon>Anserineae</taxon>
        <taxon>Spinacia</taxon>
    </lineage>
</organism>
<name>A0A9R0JA56_SPIOL</name>
<reference evidence="2" key="1">
    <citation type="journal article" date="2021" name="Nat. Commun.">
        <title>Genomic analyses provide insights into spinach domestication and the genetic basis of agronomic traits.</title>
        <authorList>
            <person name="Cai X."/>
            <person name="Sun X."/>
            <person name="Xu C."/>
            <person name="Sun H."/>
            <person name="Wang X."/>
            <person name="Ge C."/>
            <person name="Zhang Z."/>
            <person name="Wang Q."/>
            <person name="Fei Z."/>
            <person name="Jiao C."/>
            <person name="Wang Q."/>
        </authorList>
    </citation>
    <scope>NUCLEOTIDE SEQUENCE [LARGE SCALE GENOMIC DNA]</scope>
    <source>
        <strain evidence="2">cv. Varoflay</strain>
    </source>
</reference>
<protein>
    <submittedName>
        <fullName evidence="3">Uncharacterized protein isoform X1</fullName>
    </submittedName>
</protein>
<dbReference type="KEGG" id="soe:110802131"/>
<keyword evidence="2" id="KW-1185">Reference proteome</keyword>
<evidence type="ECO:0000313" key="3">
    <source>
        <dbReference type="RefSeq" id="XP_021863253.2"/>
    </source>
</evidence>
<feature type="domain" description="Pierisin-like" evidence="1">
    <location>
        <begin position="79"/>
        <end position="206"/>
    </location>
</feature>
<sequence>MLIVTMGNSIQGDQTKMSAAKSSLRGCASKFPQPLSSEDLQEAQTLGDTVYQVNHDKLKLQDIIYRSSEGDKDVLRQVFRWDLAPYGDVFQHGFQAHHKNRVHDKTSYDLHSYVQGRGRPLDSRKTSDFAFISTTVSNSWYPPVATGDGNSKTVEVYRYEIYAPGGIWTSLTLGEKNDRKFKRLDEVVFVGGIASQYVRSAQLFRLTGNPDGTTTIERANNVLLINNNFSPQSHPLKLLNIQNPVSDYTDSNRTPLSQTVYQSSNNNNNNTNIINWYANDVANLDVYMSAALRSSHTNEAYYVLQNLVTLLNYDPGGTHDHVVDGPSFVSEMFKSLEYTPFGEHGIDGALKSRDDEAFIFCANLCLLINYAPDTRNDTIVKGPMTVVEMFPFLKGTVFENGIDSACELKSAEDEAYFFKGNLCAHINYGSNPQLITQGQIGQFIPLLKGTVFEGIGVDASYASHAENEVAYYFKYNNYGQINVNVEDGVEYLYGVFVMGDNAPVIHSFVPQKNRGLDIRSNPGALPSPDEYDYDEL</sequence>
<dbReference type="InterPro" id="IPR036375">
    <property type="entry name" value="Hemopexin-like_dom_sf"/>
</dbReference>
<dbReference type="GeneID" id="110802131"/>
<dbReference type="RefSeq" id="XP_021863253.2">
    <property type="nucleotide sequence ID" value="XM_022007561.2"/>
</dbReference>
<dbReference type="Gene3D" id="2.110.10.10">
    <property type="entry name" value="Hemopexin-like domain"/>
    <property type="match status" value="1"/>
</dbReference>
<evidence type="ECO:0000313" key="2">
    <source>
        <dbReference type="Proteomes" id="UP000813463"/>
    </source>
</evidence>
<dbReference type="Proteomes" id="UP000813463">
    <property type="component" value="Chromosome 4"/>
</dbReference>
<dbReference type="AlphaFoldDB" id="A0A9R0JA56"/>
<proteinExistence type="predicted"/>
<dbReference type="Gene3D" id="3.90.210.10">
    <property type="entry name" value="Heat-Labile Enterotoxin, subunit A"/>
    <property type="match status" value="1"/>
</dbReference>
<dbReference type="SUPFAM" id="SSF50923">
    <property type="entry name" value="Hemopexin-like domain"/>
    <property type="match status" value="1"/>
</dbReference>
<accession>A0A9R0JA56</accession>
<reference evidence="3" key="2">
    <citation type="submission" date="2025-08" db="UniProtKB">
        <authorList>
            <consortium name="RefSeq"/>
        </authorList>
    </citation>
    <scope>IDENTIFICATION</scope>
    <source>
        <tissue evidence="3">Leaf</tissue>
    </source>
</reference>
<dbReference type="InterPro" id="IPR054695">
    <property type="entry name" value="Pierisin-like_dom"/>
</dbReference>
<evidence type="ECO:0000259" key="1">
    <source>
        <dbReference type="Pfam" id="PF22596"/>
    </source>
</evidence>